<name>X1EB62_9ZZZZ</name>
<dbReference type="AlphaFoldDB" id="X1EB62"/>
<protein>
    <submittedName>
        <fullName evidence="1">Uncharacterized protein</fullName>
    </submittedName>
</protein>
<comment type="caution">
    <text evidence="1">The sequence shown here is derived from an EMBL/GenBank/DDBJ whole genome shotgun (WGS) entry which is preliminary data.</text>
</comment>
<accession>X1EB62</accession>
<feature type="non-terminal residue" evidence="1">
    <location>
        <position position="1"/>
    </location>
</feature>
<dbReference type="EMBL" id="BART01040666">
    <property type="protein sequence ID" value="GAH30496.1"/>
    <property type="molecule type" value="Genomic_DNA"/>
</dbReference>
<evidence type="ECO:0000313" key="1">
    <source>
        <dbReference type="EMBL" id="GAH30496.1"/>
    </source>
</evidence>
<sequence length="49" mass="5677">QQMQWSHIGAHYLLQARNATLNGELAEYFEQWYPGIKIEDGDQKAKELG</sequence>
<gene>
    <name evidence="1" type="ORF">S01H4_66027</name>
</gene>
<proteinExistence type="predicted"/>
<reference evidence="1" key="1">
    <citation type="journal article" date="2014" name="Front. Microbiol.">
        <title>High frequency of phylogenetically diverse reductive dehalogenase-homologous genes in deep subseafloor sedimentary metagenomes.</title>
        <authorList>
            <person name="Kawai M."/>
            <person name="Futagami T."/>
            <person name="Toyoda A."/>
            <person name="Takaki Y."/>
            <person name="Nishi S."/>
            <person name="Hori S."/>
            <person name="Arai W."/>
            <person name="Tsubouchi T."/>
            <person name="Morono Y."/>
            <person name="Uchiyama I."/>
            <person name="Ito T."/>
            <person name="Fujiyama A."/>
            <person name="Inagaki F."/>
            <person name="Takami H."/>
        </authorList>
    </citation>
    <scope>NUCLEOTIDE SEQUENCE</scope>
    <source>
        <strain evidence="1">Expedition CK06-06</strain>
    </source>
</reference>
<organism evidence="1">
    <name type="scientific">marine sediment metagenome</name>
    <dbReference type="NCBI Taxonomy" id="412755"/>
    <lineage>
        <taxon>unclassified sequences</taxon>
        <taxon>metagenomes</taxon>
        <taxon>ecological metagenomes</taxon>
    </lineage>
</organism>